<comment type="caution">
    <text evidence="1">The sequence shown here is derived from an EMBL/GenBank/DDBJ whole genome shotgun (WGS) entry which is preliminary data.</text>
</comment>
<dbReference type="Proteomes" id="UP000269154">
    <property type="component" value="Unassembled WGS sequence"/>
</dbReference>
<dbReference type="AlphaFoldDB" id="A0A3N6RCQ1"/>
<proteinExistence type="predicted"/>
<dbReference type="EMBL" id="RCBY01000290">
    <property type="protein sequence ID" value="RQH25942.1"/>
    <property type="molecule type" value="Genomic_DNA"/>
</dbReference>
<sequence length="63" mass="7142">MPRKSIHQEKKASIHLTVTPTTKKRLKQISAALGISQSELIELWTKEAELRSQKQLLGEFLTA</sequence>
<reference evidence="1 2" key="1">
    <citation type="journal article" date="2018" name="ACS Chem. Biol.">
        <title>Ketoreductase domain dysfunction expands chemodiversity: malyngamide biosynthesis in the cyanobacterium Okeania hirsuta.</title>
        <authorList>
            <person name="Moss N.A."/>
            <person name="Leao T."/>
            <person name="Rankin M."/>
            <person name="McCullough T.M."/>
            <person name="Qu P."/>
            <person name="Korobeynikov A."/>
            <person name="Smith J.L."/>
            <person name="Gerwick L."/>
            <person name="Gerwick W.H."/>
        </authorList>
    </citation>
    <scope>NUCLEOTIDE SEQUENCE [LARGE SCALE GENOMIC DNA]</scope>
    <source>
        <strain evidence="1 2">PAB10Feb10-1</strain>
    </source>
</reference>
<accession>A0A3N6RCQ1</accession>
<protein>
    <submittedName>
        <fullName evidence="1">Ribbon-helix-helix domain-containing protein</fullName>
    </submittedName>
</protein>
<gene>
    <name evidence="1" type="ORF">D5R40_28855</name>
</gene>
<evidence type="ECO:0000313" key="1">
    <source>
        <dbReference type="EMBL" id="RQH25942.1"/>
    </source>
</evidence>
<evidence type="ECO:0000313" key="2">
    <source>
        <dbReference type="Proteomes" id="UP000269154"/>
    </source>
</evidence>
<dbReference type="RefSeq" id="WP_124147665.1">
    <property type="nucleotide sequence ID" value="NZ_CAWOKI010000302.1"/>
</dbReference>
<organism evidence="1 2">
    <name type="scientific">Okeania hirsuta</name>
    <dbReference type="NCBI Taxonomy" id="1458930"/>
    <lineage>
        <taxon>Bacteria</taxon>
        <taxon>Bacillati</taxon>
        <taxon>Cyanobacteriota</taxon>
        <taxon>Cyanophyceae</taxon>
        <taxon>Oscillatoriophycideae</taxon>
        <taxon>Oscillatoriales</taxon>
        <taxon>Microcoleaceae</taxon>
        <taxon>Okeania</taxon>
    </lineage>
</organism>
<name>A0A3N6RCQ1_9CYAN</name>
<keyword evidence="2" id="KW-1185">Reference proteome</keyword>